<feature type="compositionally biased region" description="Basic and acidic residues" evidence="1">
    <location>
        <begin position="15"/>
        <end position="31"/>
    </location>
</feature>
<accession>A0A016RWJ3</accession>
<feature type="compositionally biased region" description="Low complexity" evidence="1">
    <location>
        <begin position="60"/>
        <end position="73"/>
    </location>
</feature>
<comment type="caution">
    <text evidence="2">The sequence shown here is derived from an EMBL/GenBank/DDBJ whole genome shotgun (WGS) entry which is preliminary data.</text>
</comment>
<dbReference type="AlphaFoldDB" id="A0A016RWJ3"/>
<reference evidence="3" key="1">
    <citation type="journal article" date="2015" name="Nat. Genet.">
        <title>The genome and transcriptome of the zoonotic hookworm Ancylostoma ceylanicum identify infection-specific gene families.</title>
        <authorList>
            <person name="Schwarz E.M."/>
            <person name="Hu Y."/>
            <person name="Antoshechkin I."/>
            <person name="Miller M.M."/>
            <person name="Sternberg P.W."/>
            <person name="Aroian R.V."/>
        </authorList>
    </citation>
    <scope>NUCLEOTIDE SEQUENCE</scope>
    <source>
        <strain evidence="3">HY135</strain>
    </source>
</reference>
<evidence type="ECO:0000256" key="1">
    <source>
        <dbReference type="SAM" id="MobiDB-lite"/>
    </source>
</evidence>
<organism evidence="2 3">
    <name type="scientific">Ancylostoma ceylanicum</name>
    <dbReference type="NCBI Taxonomy" id="53326"/>
    <lineage>
        <taxon>Eukaryota</taxon>
        <taxon>Metazoa</taxon>
        <taxon>Ecdysozoa</taxon>
        <taxon>Nematoda</taxon>
        <taxon>Chromadorea</taxon>
        <taxon>Rhabditida</taxon>
        <taxon>Rhabditina</taxon>
        <taxon>Rhabditomorpha</taxon>
        <taxon>Strongyloidea</taxon>
        <taxon>Ancylostomatidae</taxon>
        <taxon>Ancylostomatinae</taxon>
        <taxon>Ancylostoma</taxon>
    </lineage>
</organism>
<dbReference type="Proteomes" id="UP000024635">
    <property type="component" value="Unassembled WGS sequence"/>
</dbReference>
<name>A0A016RWJ3_9BILA</name>
<protein>
    <submittedName>
        <fullName evidence="2">Uncharacterized protein</fullName>
    </submittedName>
</protein>
<keyword evidence="3" id="KW-1185">Reference proteome</keyword>
<proteinExistence type="predicted"/>
<dbReference type="OrthoDB" id="10618732at2759"/>
<evidence type="ECO:0000313" key="3">
    <source>
        <dbReference type="Proteomes" id="UP000024635"/>
    </source>
</evidence>
<gene>
    <name evidence="2" type="primary">Acey_s0354.g3305</name>
    <name evidence="2" type="ORF">Y032_0354g3305</name>
</gene>
<sequence length="207" mass="22651">MKIGKMKSVLLFPIEDDRRSAVIPRLRDKPPRTPSAGRRASSRHSANKYDPAASVERHQSAGSRASRASQRSEQGNERQNSSNGSRRRSTSRSSRTTSAQKSQPKLPDNQHLQETYSVAGNAGNVAMDAQGRPTSFTIIGGALHASCWTTRAISRLDCVPPSSTASSLTPSHHTTQNYRDKVSGRHASLHVHPLPCEPAPRQWPEIT</sequence>
<feature type="region of interest" description="Disordered" evidence="1">
    <location>
        <begin position="1"/>
        <end position="111"/>
    </location>
</feature>
<evidence type="ECO:0000313" key="2">
    <source>
        <dbReference type="EMBL" id="EYB82661.1"/>
    </source>
</evidence>
<dbReference type="EMBL" id="JARK01001690">
    <property type="protein sequence ID" value="EYB82661.1"/>
    <property type="molecule type" value="Genomic_DNA"/>
</dbReference>